<feature type="domain" description="Pyrrolo-quinoline quinone repeat" evidence="5">
    <location>
        <begin position="28"/>
        <end position="332"/>
    </location>
</feature>
<evidence type="ECO:0000256" key="1">
    <source>
        <dbReference type="ARBA" id="ARBA00001931"/>
    </source>
</evidence>
<dbReference type="Pfam" id="PF13360">
    <property type="entry name" value="PQQ_2"/>
    <property type="match status" value="1"/>
</dbReference>
<evidence type="ECO:0000259" key="6">
    <source>
        <dbReference type="Pfam" id="PF13360"/>
    </source>
</evidence>
<name>A0A1H4S3L9_9BACT</name>
<dbReference type="InterPro" id="IPR002372">
    <property type="entry name" value="PQQ_rpt_dom"/>
</dbReference>
<feature type="chain" id="PRO_5010194430" evidence="4">
    <location>
        <begin position="21"/>
        <end position="515"/>
    </location>
</feature>
<organism evidence="7 8">
    <name type="scientific">Terriglobus roseus</name>
    <dbReference type="NCBI Taxonomy" id="392734"/>
    <lineage>
        <taxon>Bacteria</taxon>
        <taxon>Pseudomonadati</taxon>
        <taxon>Acidobacteriota</taxon>
        <taxon>Terriglobia</taxon>
        <taxon>Terriglobales</taxon>
        <taxon>Acidobacteriaceae</taxon>
        <taxon>Terriglobus</taxon>
    </lineage>
</organism>
<keyword evidence="4" id="KW-0732">Signal</keyword>
<dbReference type="SUPFAM" id="SSF50998">
    <property type="entry name" value="Quinoprotein alcohol dehydrogenase-like"/>
    <property type="match status" value="1"/>
</dbReference>
<dbReference type="SMART" id="SM00564">
    <property type="entry name" value="PQQ"/>
    <property type="match status" value="7"/>
</dbReference>
<dbReference type="OrthoDB" id="1860at2"/>
<dbReference type="EMBL" id="FNSD01000001">
    <property type="protein sequence ID" value="SEC38648.1"/>
    <property type="molecule type" value="Genomic_DNA"/>
</dbReference>
<accession>A0A1H4S3L9</accession>
<dbReference type="PANTHER" id="PTHR32303">
    <property type="entry name" value="QUINOPROTEIN ALCOHOL DEHYDROGENASE (CYTOCHROME C)"/>
    <property type="match status" value="1"/>
</dbReference>
<dbReference type="GO" id="GO:0016491">
    <property type="term" value="F:oxidoreductase activity"/>
    <property type="evidence" value="ECO:0007669"/>
    <property type="project" value="UniProtKB-KW"/>
</dbReference>
<dbReference type="Proteomes" id="UP000182409">
    <property type="component" value="Unassembled WGS sequence"/>
</dbReference>
<dbReference type="PANTHER" id="PTHR32303:SF10">
    <property type="entry name" value="OUTER MEMBRANE PROTEIN ASSEMBLY FACTOR BAMB"/>
    <property type="match status" value="1"/>
</dbReference>
<sequence length="515" mass="54304">MRSLILVAIAVAAIPQVASAQSVSPNDWPSFNRTLEGTRYAPQSQITPANAASLKEVCRYDLHQTTSFQTGPVVVDGVMYVTTGHDTIALDSDTCAQKWRTHEDYAPAVPNDVNRGVAVMDGRVFRGTQDGRVLAYDAATGKRLWEATIADKAKKESIPTALLAWKGLVFAGNAGTEAIPVKGRMYALDAATGRIVWEQYLVPRMENDALRGPTAPAAAPVTASEDESLFGGTSWTAYSLDTATGTLFVPGGDPARKPHADGSPQRSNLVALDARTGAVLKGFPLVAQDFHDWEVSAAAALYPGRSDRLRYAVATKDGRLYTGDAKDGSKPWVAPVTNVANAGAPLKQEPVRFCPGTQGGNEWNGAAYSPKTGMLYVGAVDWCTTLTRVPGKIDPKITMDPPETAKGRITGVNAETGRVMWESPVASPVIAAVTPTAGGVVFAGDVSGTFYVLDARSGAIAWKTQTGAAMGGGIISYATKSGAQRVAVAMGMKSVIWPMAKGDAQIVVYGLPSKK</sequence>
<evidence type="ECO:0000259" key="5">
    <source>
        <dbReference type="Pfam" id="PF01011"/>
    </source>
</evidence>
<dbReference type="RefSeq" id="WP_074655124.1">
    <property type="nucleotide sequence ID" value="NZ_FNSD01000001.1"/>
</dbReference>
<dbReference type="InterPro" id="IPR018391">
    <property type="entry name" value="PQQ_b-propeller_rpt"/>
</dbReference>
<proteinExistence type="inferred from homology"/>
<gene>
    <name evidence="7" type="ORF">SAMN05443244_3333</name>
</gene>
<reference evidence="7 8" key="1">
    <citation type="submission" date="2016-10" db="EMBL/GenBank/DDBJ databases">
        <authorList>
            <person name="de Groot N.N."/>
        </authorList>
    </citation>
    <scope>NUCLEOTIDE SEQUENCE [LARGE SCALE GENOMIC DNA]</scope>
    <source>
        <strain evidence="7 8">AB35.6</strain>
    </source>
</reference>
<feature type="signal peptide" evidence="4">
    <location>
        <begin position="1"/>
        <end position="20"/>
    </location>
</feature>
<comment type="similarity">
    <text evidence="2">Belongs to the bacterial PQQ dehydrogenase family.</text>
</comment>
<dbReference type="AlphaFoldDB" id="A0A1H4S3L9"/>
<evidence type="ECO:0000256" key="4">
    <source>
        <dbReference type="SAM" id="SignalP"/>
    </source>
</evidence>
<evidence type="ECO:0000313" key="8">
    <source>
        <dbReference type="Proteomes" id="UP000182409"/>
    </source>
</evidence>
<dbReference type="Pfam" id="PF01011">
    <property type="entry name" value="PQQ"/>
    <property type="match status" value="1"/>
</dbReference>
<evidence type="ECO:0000256" key="3">
    <source>
        <dbReference type="ARBA" id="ARBA00023002"/>
    </source>
</evidence>
<protein>
    <submittedName>
        <fullName evidence="7">Alcohol dehydrogenase (Cytochrome c)</fullName>
    </submittedName>
</protein>
<dbReference type="Gene3D" id="2.140.10.10">
    <property type="entry name" value="Quinoprotein alcohol dehydrogenase-like superfamily"/>
    <property type="match status" value="1"/>
</dbReference>
<feature type="domain" description="Pyrrolo-quinoline quinone repeat" evidence="6">
    <location>
        <begin position="406"/>
        <end position="470"/>
    </location>
</feature>
<evidence type="ECO:0000256" key="2">
    <source>
        <dbReference type="ARBA" id="ARBA00008156"/>
    </source>
</evidence>
<dbReference type="InterPro" id="IPR011047">
    <property type="entry name" value="Quinoprotein_ADH-like_sf"/>
</dbReference>
<comment type="cofactor">
    <cofactor evidence="1">
        <name>pyrroloquinoline quinone</name>
        <dbReference type="ChEBI" id="CHEBI:58442"/>
    </cofactor>
</comment>
<evidence type="ECO:0000313" key="7">
    <source>
        <dbReference type="EMBL" id="SEC38648.1"/>
    </source>
</evidence>
<keyword evidence="3" id="KW-0560">Oxidoreductase</keyword>